<name>A0ABX0KSB3_9NEIS</name>
<dbReference type="RefSeq" id="WP_166822244.1">
    <property type="nucleotide sequence ID" value="NZ_JAAOLX010000002.1"/>
</dbReference>
<accession>A0ABX0KSB3</accession>
<proteinExistence type="predicted"/>
<sequence>MGMTYIIGINSDNSDELLSVDVNSATDSCISELLSFALEKKHSEIFDKITEQIIFVRFDELTEEEFRVVKKEIDSVILRPDLPENFKLGVHWWLELIKPIMGLDSRNIDVG</sequence>
<dbReference type="EMBL" id="JAAOLX010000002">
    <property type="protein sequence ID" value="NHQ85215.1"/>
    <property type="molecule type" value="Genomic_DNA"/>
</dbReference>
<keyword evidence="2" id="KW-1185">Reference proteome</keyword>
<evidence type="ECO:0000313" key="1">
    <source>
        <dbReference type="EMBL" id="NHQ85215.1"/>
    </source>
</evidence>
<comment type="caution">
    <text evidence="1">The sequence shown here is derived from an EMBL/GenBank/DDBJ whole genome shotgun (WGS) entry which is preliminary data.</text>
</comment>
<gene>
    <name evidence="1" type="ORF">HA050_03705</name>
</gene>
<reference evidence="1 2" key="1">
    <citation type="submission" date="2020-03" db="EMBL/GenBank/DDBJ databases">
        <title>Draft genome sequence of environmentally isolated violet-colored cultures.</title>
        <authorList>
            <person name="Wilson H.S."/>
        </authorList>
    </citation>
    <scope>NUCLEOTIDE SEQUENCE [LARGE SCALE GENOMIC DNA]</scope>
    <source>
        <strain evidence="1 2">HSC-16F04</strain>
    </source>
</reference>
<evidence type="ECO:0008006" key="3">
    <source>
        <dbReference type="Google" id="ProtNLM"/>
    </source>
</evidence>
<evidence type="ECO:0000313" key="2">
    <source>
        <dbReference type="Proteomes" id="UP000712570"/>
    </source>
</evidence>
<organism evidence="1 2">
    <name type="scientific">Iodobacter violaceini</name>
    <dbReference type="NCBI Taxonomy" id="3044271"/>
    <lineage>
        <taxon>Bacteria</taxon>
        <taxon>Pseudomonadati</taxon>
        <taxon>Pseudomonadota</taxon>
        <taxon>Betaproteobacteria</taxon>
        <taxon>Neisseriales</taxon>
        <taxon>Chitinibacteraceae</taxon>
        <taxon>Iodobacter</taxon>
    </lineage>
</organism>
<protein>
    <recommendedName>
        <fullName evidence="3">CdiI immunity protein domain-containing protein</fullName>
    </recommendedName>
</protein>
<dbReference type="Proteomes" id="UP000712570">
    <property type="component" value="Unassembled WGS sequence"/>
</dbReference>